<keyword evidence="3" id="KW-1185">Reference proteome</keyword>
<evidence type="ECO:0000313" key="2">
    <source>
        <dbReference type="EMBL" id="KAK7676149.1"/>
    </source>
</evidence>
<protein>
    <submittedName>
        <fullName evidence="2">Uncharacterized protein</fullName>
    </submittedName>
</protein>
<sequence>MPSTRSMTQEGFDTQMAGHSLVHFTDHFSMDSEVPSTDGSTSTVSYRLVGRVLFSYSGGEHPNSSNHFTSHLLIGNRTFFYDDLNGVLEELGDTSFIETLSRKDSLWIYHRTTANMWIERMVLPILNSSSTNQPIIIKSPQYIEIHDDLAPSSAKAIKLPISSQDSVLKDEIETFFDALATRNSEPPVKTQTHIRSISWASSNKSDFPLHFTSLWTDSMIGTFGFFPSNDRSKHSYAARVGNHAGGSPVLEWYYGNTFLRGERPRSGTYHLSFEAIGKILNDQADYGGIILQPGSIGPFQWPTRLVSIEEGSNPHWKYTNQVIETALLEAFNCIVDLLCSPTTINPIMVAFKYHWKSLKGGDKVKRTSEWLQDFHLPILPGDGNLVDRMIDKLFTKLKQSDSICPTWVNIDSLVFGPGKLLFLLVVMRVYLERSPQDDDEIARLIVGIPEAKVKPHSSVYKRHYCLLRRTTIPEYVLAATDGDQLPEASQADCLDILKLDASPRHLSQINATISNDIDIQWFDEQPILFIALSNSKNIDEVQYVWGQPTSQGLTTLIPKGRRVISVTNPVIQDMSAVIPDREKLKNLPRPKILARKPFPSVVESKLKRTRVEGTQDDAEMLSGPDVKRLRRSLRNHKK</sequence>
<dbReference type="EMBL" id="JASBNA010000132">
    <property type="protein sequence ID" value="KAK7676149.1"/>
    <property type="molecule type" value="Genomic_DNA"/>
</dbReference>
<feature type="region of interest" description="Disordered" evidence="1">
    <location>
        <begin position="606"/>
        <end position="638"/>
    </location>
</feature>
<dbReference type="Proteomes" id="UP001385951">
    <property type="component" value="Unassembled WGS sequence"/>
</dbReference>
<gene>
    <name evidence="2" type="ORF">QCA50_020900</name>
</gene>
<dbReference type="AlphaFoldDB" id="A0AAW0FDK1"/>
<feature type="compositionally biased region" description="Basic residues" evidence="1">
    <location>
        <begin position="628"/>
        <end position="638"/>
    </location>
</feature>
<evidence type="ECO:0000313" key="3">
    <source>
        <dbReference type="Proteomes" id="UP001385951"/>
    </source>
</evidence>
<evidence type="ECO:0000256" key="1">
    <source>
        <dbReference type="SAM" id="MobiDB-lite"/>
    </source>
</evidence>
<organism evidence="2 3">
    <name type="scientific">Cerrena zonata</name>
    <dbReference type="NCBI Taxonomy" id="2478898"/>
    <lineage>
        <taxon>Eukaryota</taxon>
        <taxon>Fungi</taxon>
        <taxon>Dikarya</taxon>
        <taxon>Basidiomycota</taxon>
        <taxon>Agaricomycotina</taxon>
        <taxon>Agaricomycetes</taxon>
        <taxon>Polyporales</taxon>
        <taxon>Cerrenaceae</taxon>
        <taxon>Cerrena</taxon>
    </lineage>
</organism>
<comment type="caution">
    <text evidence="2">The sequence shown here is derived from an EMBL/GenBank/DDBJ whole genome shotgun (WGS) entry which is preliminary data.</text>
</comment>
<name>A0AAW0FDK1_9APHY</name>
<accession>A0AAW0FDK1</accession>
<reference evidence="2 3" key="1">
    <citation type="submission" date="2022-09" db="EMBL/GenBank/DDBJ databases">
        <authorList>
            <person name="Palmer J.M."/>
        </authorList>
    </citation>
    <scope>NUCLEOTIDE SEQUENCE [LARGE SCALE GENOMIC DNA]</scope>
    <source>
        <strain evidence="2 3">DSM 7382</strain>
    </source>
</reference>
<proteinExistence type="predicted"/>